<comment type="caution">
    <text evidence="1">The sequence shown here is derived from an EMBL/GenBank/DDBJ whole genome shotgun (WGS) entry which is preliminary data.</text>
</comment>
<gene>
    <name evidence="1" type="ORF">PDIGIT_LOCUS10947</name>
</gene>
<name>A0A9W4UND1_9PLEO</name>
<reference evidence="1" key="1">
    <citation type="submission" date="2023-01" db="EMBL/GenBank/DDBJ databases">
        <authorList>
            <person name="Van Ghelder C."/>
            <person name="Rancurel C."/>
        </authorList>
    </citation>
    <scope>NUCLEOTIDE SEQUENCE</scope>
    <source>
        <strain evidence="1">CNCM I-4278</strain>
    </source>
</reference>
<protein>
    <submittedName>
        <fullName evidence="1">Uncharacterized protein</fullName>
    </submittedName>
</protein>
<accession>A0A9W4UND1</accession>
<evidence type="ECO:0000313" key="1">
    <source>
        <dbReference type="EMBL" id="CAI6337832.1"/>
    </source>
</evidence>
<evidence type="ECO:0000313" key="2">
    <source>
        <dbReference type="Proteomes" id="UP001152607"/>
    </source>
</evidence>
<dbReference type="EMBL" id="CAOQHR010000007">
    <property type="protein sequence ID" value="CAI6337832.1"/>
    <property type="molecule type" value="Genomic_DNA"/>
</dbReference>
<proteinExistence type="predicted"/>
<organism evidence="1 2">
    <name type="scientific">Periconia digitata</name>
    <dbReference type="NCBI Taxonomy" id="1303443"/>
    <lineage>
        <taxon>Eukaryota</taxon>
        <taxon>Fungi</taxon>
        <taxon>Dikarya</taxon>
        <taxon>Ascomycota</taxon>
        <taxon>Pezizomycotina</taxon>
        <taxon>Dothideomycetes</taxon>
        <taxon>Pleosporomycetidae</taxon>
        <taxon>Pleosporales</taxon>
        <taxon>Massarineae</taxon>
        <taxon>Periconiaceae</taxon>
        <taxon>Periconia</taxon>
    </lineage>
</organism>
<dbReference type="AlphaFoldDB" id="A0A9W4UND1"/>
<keyword evidence="2" id="KW-1185">Reference proteome</keyword>
<sequence>MMNRCSTTHRCFVAVLPLLPPHAHDSCIIPTPTIVQSSAFTPLCLWKRHHGREGAFWHGNEQRTRQVMGRWKLAVNRIARDSCIGLCTDMLTLKIPPHIHPG</sequence>
<dbReference type="Proteomes" id="UP001152607">
    <property type="component" value="Unassembled WGS sequence"/>
</dbReference>